<feature type="region of interest" description="Disordered" evidence="1">
    <location>
        <begin position="1"/>
        <end position="63"/>
    </location>
</feature>
<keyword evidence="3" id="KW-1185">Reference proteome</keyword>
<proteinExistence type="predicted"/>
<name>A0ABM5V209_9BURK</name>
<evidence type="ECO:0000256" key="1">
    <source>
        <dbReference type="SAM" id="MobiDB-lite"/>
    </source>
</evidence>
<dbReference type="EMBL" id="CP011409">
    <property type="protein sequence ID" value="AKZ63504.1"/>
    <property type="molecule type" value="Genomic_DNA"/>
</dbReference>
<dbReference type="Proteomes" id="UP000063429">
    <property type="component" value="Chromosome"/>
</dbReference>
<feature type="compositionally biased region" description="Basic and acidic residues" evidence="1">
    <location>
        <begin position="45"/>
        <end position="55"/>
    </location>
</feature>
<protein>
    <submittedName>
        <fullName evidence="2">Uncharacterized protein</fullName>
    </submittedName>
</protein>
<sequence length="63" mass="6888">MSHTSHQLHEQARRAQRHAELEDDHPGKTPQARPVKGTAPAAPPAHEDEAFRVFDGDAPQSDG</sequence>
<reference evidence="3" key="1">
    <citation type="journal article" date="2015" name="Genome Announc.">
        <title>Complete Genome Sequence of Herbaspirillum hiltneri N3 (DSM 17495), Isolated from Surface-Sterilized Wheat Roots.</title>
        <authorList>
            <person name="Guizelini D."/>
            <person name="Saizaki P.M."/>
            <person name="Coimbra N.A."/>
            <person name="Weiss V.A."/>
            <person name="Faoro H."/>
            <person name="Sfeir M.Z."/>
            <person name="Baura V.A."/>
            <person name="Monteiro R.A."/>
            <person name="Chubatsu L.S."/>
            <person name="Souza E.M."/>
            <person name="Cruz L.M."/>
            <person name="Pedrosa F.O."/>
            <person name="Raittz R.T."/>
            <person name="Marchaukoski J.N."/>
            <person name="Steffens M.B."/>
        </authorList>
    </citation>
    <scope>NUCLEOTIDE SEQUENCE [LARGE SCALE GENOMIC DNA]</scope>
    <source>
        <strain evidence="3">N3</strain>
    </source>
</reference>
<feature type="compositionally biased region" description="Basic and acidic residues" evidence="1">
    <location>
        <begin position="7"/>
        <end position="27"/>
    </location>
</feature>
<accession>A0ABM5V209</accession>
<evidence type="ECO:0000313" key="2">
    <source>
        <dbReference type="EMBL" id="AKZ63504.1"/>
    </source>
</evidence>
<organism evidence="2 3">
    <name type="scientific">Herbaspirillum hiltneri N3</name>
    <dbReference type="NCBI Taxonomy" id="1262470"/>
    <lineage>
        <taxon>Bacteria</taxon>
        <taxon>Pseudomonadati</taxon>
        <taxon>Pseudomonadota</taxon>
        <taxon>Betaproteobacteria</taxon>
        <taxon>Burkholderiales</taxon>
        <taxon>Oxalobacteraceae</taxon>
        <taxon>Herbaspirillum</taxon>
    </lineage>
</organism>
<evidence type="ECO:0000313" key="3">
    <source>
        <dbReference type="Proteomes" id="UP000063429"/>
    </source>
</evidence>
<gene>
    <name evidence="2" type="ORF">F506_13230</name>
</gene>
<dbReference type="RefSeq" id="WP_053198124.1">
    <property type="nucleotide sequence ID" value="NZ_CP011409.1"/>
</dbReference>